<sequence>MPPEWTTLISRLYHGNTVMTHLDDAHSEEVLVTRGLRQGSDVPILNSYKYLRITISNDTDYLQGHHTHLRQAALRGASILLKRSLWRDVRANRERRQRDVGRQALGCHGGVTNEAVQGDLGWSSFQAREASSKIADDGLLRLMNRCRWAKKLFIYTNLTGLRTRCQKRLYQLQHKYGFFSQPVDASTETEWSSEVRKRVRDSEAQQWFQDAQTKSTLGVYLANKITIASEVRLYDNSLGSRFLFEARAGALRTLPYRRRFDTTVTSTMCRACGVNDKTVEHIVLDCARLKPSRSKDNGPRRPRPLALAEALGFTYSEIGQSTAVCPATGLKVASNDTKRLVAYTKRRLEDWWQKIHVREH</sequence>
<comment type="caution">
    <text evidence="1">The sequence shown here is derived from an EMBL/GenBank/DDBJ whole genome shotgun (WGS) entry which is preliminary data.</text>
</comment>
<gene>
    <name evidence="1" type="ORF">HPB47_018896</name>
</gene>
<evidence type="ECO:0000313" key="1">
    <source>
        <dbReference type="EMBL" id="KAG0434768.1"/>
    </source>
</evidence>
<accession>A0AC60QJK5</accession>
<dbReference type="EMBL" id="JABSTQ010008193">
    <property type="protein sequence ID" value="KAG0434768.1"/>
    <property type="molecule type" value="Genomic_DNA"/>
</dbReference>
<reference evidence="1 2" key="1">
    <citation type="journal article" date="2020" name="Cell">
        <title>Large-Scale Comparative Analyses of Tick Genomes Elucidate Their Genetic Diversity and Vector Capacities.</title>
        <authorList>
            <consortium name="Tick Genome and Microbiome Consortium (TIGMIC)"/>
            <person name="Jia N."/>
            <person name="Wang J."/>
            <person name="Shi W."/>
            <person name="Du L."/>
            <person name="Sun Y."/>
            <person name="Zhan W."/>
            <person name="Jiang J.F."/>
            <person name="Wang Q."/>
            <person name="Zhang B."/>
            <person name="Ji P."/>
            <person name="Bell-Sakyi L."/>
            <person name="Cui X.M."/>
            <person name="Yuan T.T."/>
            <person name="Jiang B.G."/>
            <person name="Yang W.F."/>
            <person name="Lam T.T."/>
            <person name="Chang Q.C."/>
            <person name="Ding S.J."/>
            <person name="Wang X.J."/>
            <person name="Zhu J.G."/>
            <person name="Ruan X.D."/>
            <person name="Zhao L."/>
            <person name="Wei J.T."/>
            <person name="Ye R.Z."/>
            <person name="Que T.C."/>
            <person name="Du C.H."/>
            <person name="Zhou Y.H."/>
            <person name="Cheng J.X."/>
            <person name="Dai P.F."/>
            <person name="Guo W.B."/>
            <person name="Han X.H."/>
            <person name="Huang E.J."/>
            <person name="Li L.F."/>
            <person name="Wei W."/>
            <person name="Gao Y.C."/>
            <person name="Liu J.Z."/>
            <person name="Shao H.Z."/>
            <person name="Wang X."/>
            <person name="Wang C.C."/>
            <person name="Yang T.C."/>
            <person name="Huo Q.B."/>
            <person name="Li W."/>
            <person name="Chen H.Y."/>
            <person name="Chen S.E."/>
            <person name="Zhou L.G."/>
            <person name="Ni X.B."/>
            <person name="Tian J.H."/>
            <person name="Sheng Y."/>
            <person name="Liu T."/>
            <person name="Pan Y.S."/>
            <person name="Xia L.Y."/>
            <person name="Li J."/>
            <person name="Zhao F."/>
            <person name="Cao W.C."/>
        </authorList>
    </citation>
    <scope>NUCLEOTIDE SEQUENCE [LARGE SCALE GENOMIC DNA]</scope>
    <source>
        <strain evidence="1">Iper-2018</strain>
    </source>
</reference>
<organism evidence="1 2">
    <name type="scientific">Ixodes persulcatus</name>
    <name type="common">Taiga tick</name>
    <dbReference type="NCBI Taxonomy" id="34615"/>
    <lineage>
        <taxon>Eukaryota</taxon>
        <taxon>Metazoa</taxon>
        <taxon>Ecdysozoa</taxon>
        <taxon>Arthropoda</taxon>
        <taxon>Chelicerata</taxon>
        <taxon>Arachnida</taxon>
        <taxon>Acari</taxon>
        <taxon>Parasitiformes</taxon>
        <taxon>Ixodida</taxon>
        <taxon>Ixodoidea</taxon>
        <taxon>Ixodidae</taxon>
        <taxon>Ixodinae</taxon>
        <taxon>Ixodes</taxon>
    </lineage>
</organism>
<evidence type="ECO:0000313" key="2">
    <source>
        <dbReference type="Proteomes" id="UP000805193"/>
    </source>
</evidence>
<dbReference type="Proteomes" id="UP000805193">
    <property type="component" value="Unassembled WGS sequence"/>
</dbReference>
<protein>
    <submittedName>
        <fullName evidence="1">Uncharacterized protein</fullName>
    </submittedName>
</protein>
<name>A0AC60QJK5_IXOPE</name>
<keyword evidence="2" id="KW-1185">Reference proteome</keyword>
<proteinExistence type="predicted"/>